<gene>
    <name evidence="4" type="ORF">CLUP02_13470</name>
</gene>
<dbReference type="PANTHER" id="PTHR13465:SF2">
    <property type="entry name" value="PHAGOSOME ASSEMBLY FACTOR 1"/>
    <property type="match status" value="1"/>
</dbReference>
<sequence>MAPACPVDLLHLLSTTLICSNGAISYLHHMNPSDGPVNNDRRVTCAVSTADSRNTLLHSYTSPLRKTLPKPPNSTQFLQQHRPEHSADPALSHDPIAHHVALHCATAPRTSSGVSWFALTLPDAAEPQRFPQLDLAYSREQPVQQPVTLSLPANGIRLRFDGPEQRLRLIEIVDFTKNHVTFKDRDLVKPANAQGPPSSPVPGESTSGPTFRQIYHRLLGPTYGGEYIPPTPDSSDNLGNYILSYPGVAFTFRLAESAYSPNKDVVSLLSAATSQVPTSMAVFSGDSWAQARESLWTEVLPSVKTVPVLPRGKDVVPDEISLVKIHGGGKLQLFRKWTNSSLWIILGETSPQELIAELGPPNATYRKNDQRMTIHKLRTASHSRARSNGADLSRPDDLTDTDQSSANTGSDDSNDEAIEEDIAGNVSGECFYNYFYLGFDVLVSTPSPPSRPPPSQHESQVPPGKPINSESPDRLVATKLVLHGNVPGSYEFNRHRRCRWEVSYLDDGSPGAAANSETKFTEIKERLNERWNSAYPEGDFRAPQRGMVLNRGWGDSPGSSCEFLGGWEDSGAKRFDGSDDSTTTLFGFPGLVFELGITLGSGGLAIERAGIATATELPNWPGRRGYRMATISLRTTMTWLISDYHFARLLSHPLAIPHLILHSCKTDLGLFSFVLALLDGLTRAMFREPRASIALRPAPTMLYPYTPLVRNMAKKTAPAGAQNTKQNALALKRYLPRKLREAAEDEAAVEKGVGHDLIIYSFDRPTGQYGYTPFSIQLRLRLRHAGIQHVDRAANIFQAPKYRVPYVKLADSDELVGESQFIIKRLVQTGKLQDLNKELSPSDQAKDACIRAMLEDRAYFLILYERWRGQYEMMWHDGPFSHFVWGAKQISTQAARGYVNSQLWFQGVGRYSDEEVKAFATDVIMSLNGFCETSLSKLSLDSRESREPFWILGGQRPSEADFIVYGNLATVLGTTVNPVHAALIREKPALVEYMGRIHERFFSEYKDCLRPSFVVGDFVPPFGPARYTGWAPRWILCMNLDTEEGAGRKLGRMERKGVYNNLFPLRCIGISFCVIDVDDVEYENENDTMSLKSTDVGGFASHQHQKGIGSHQGTTFIPAILIHTHRPPPLPQRIISQGEFIGIAAQTLGKGNLDGFGAKFKLMFVYHST</sequence>
<dbReference type="AlphaFoldDB" id="A0A9Q8T2D9"/>
<dbReference type="InterPro" id="IPR005373">
    <property type="entry name" value="PHAF1"/>
</dbReference>
<feature type="compositionally biased region" description="Polar residues" evidence="2">
    <location>
        <begin position="401"/>
        <end position="411"/>
    </location>
</feature>
<reference evidence="4" key="1">
    <citation type="journal article" date="2021" name="Mol. Plant Microbe Interact.">
        <title>Complete Genome Sequence of the Plant-Pathogenic Fungus Colletotrichum lupini.</title>
        <authorList>
            <person name="Baroncelli R."/>
            <person name="Pensec F."/>
            <person name="Da Lio D."/>
            <person name="Boufleur T."/>
            <person name="Vicente I."/>
            <person name="Sarrocco S."/>
            <person name="Picot A."/>
            <person name="Baraldi E."/>
            <person name="Sukno S."/>
            <person name="Thon M."/>
            <person name="Le Floch G."/>
        </authorList>
    </citation>
    <scope>NUCLEOTIDE SEQUENCE</scope>
    <source>
        <strain evidence="4">IMI 504893</strain>
    </source>
</reference>
<name>A0A9Q8T2D9_9PEZI</name>
<accession>A0A9Q8T2D9</accession>
<feature type="region of interest" description="Disordered" evidence="2">
    <location>
        <begin position="446"/>
        <end position="471"/>
    </location>
</feature>
<feature type="region of interest" description="Disordered" evidence="2">
    <location>
        <begin position="61"/>
        <end position="89"/>
    </location>
</feature>
<evidence type="ECO:0000313" key="4">
    <source>
        <dbReference type="EMBL" id="UQC87949.1"/>
    </source>
</evidence>
<dbReference type="InterPro" id="IPR039156">
    <property type="entry name" value="PHAF1/BROMI"/>
</dbReference>
<evidence type="ECO:0000256" key="2">
    <source>
        <dbReference type="SAM" id="MobiDB-lite"/>
    </source>
</evidence>
<protein>
    <recommendedName>
        <fullName evidence="3">Thioredoxin-like fold domain-containing protein</fullName>
    </recommendedName>
</protein>
<feature type="region of interest" description="Disordered" evidence="2">
    <location>
        <begin position="188"/>
        <end position="208"/>
    </location>
</feature>
<organism evidence="4 5">
    <name type="scientific">Colletotrichum lupini</name>
    <dbReference type="NCBI Taxonomy" id="145971"/>
    <lineage>
        <taxon>Eukaryota</taxon>
        <taxon>Fungi</taxon>
        <taxon>Dikarya</taxon>
        <taxon>Ascomycota</taxon>
        <taxon>Pezizomycotina</taxon>
        <taxon>Sordariomycetes</taxon>
        <taxon>Hypocreomycetidae</taxon>
        <taxon>Glomerellales</taxon>
        <taxon>Glomerellaceae</taxon>
        <taxon>Colletotrichum</taxon>
        <taxon>Colletotrichum acutatum species complex</taxon>
    </lineage>
</organism>
<evidence type="ECO:0000259" key="3">
    <source>
        <dbReference type="Pfam" id="PF17172"/>
    </source>
</evidence>
<dbReference type="EMBL" id="CP019479">
    <property type="protein sequence ID" value="UQC87949.1"/>
    <property type="molecule type" value="Genomic_DNA"/>
</dbReference>
<feature type="compositionally biased region" description="Pro residues" evidence="2">
    <location>
        <begin position="446"/>
        <end position="455"/>
    </location>
</feature>
<dbReference type="PANTHER" id="PTHR13465">
    <property type="entry name" value="UPF0183 PROTEIN"/>
    <property type="match status" value="1"/>
</dbReference>
<dbReference type="RefSeq" id="XP_049149555.1">
    <property type="nucleotide sequence ID" value="XM_049292409.1"/>
</dbReference>
<keyword evidence="5" id="KW-1185">Reference proteome</keyword>
<feature type="domain" description="Thioredoxin-like fold" evidence="3">
    <location>
        <begin position="773"/>
        <end position="868"/>
    </location>
</feature>
<dbReference type="GO" id="GO:0005802">
    <property type="term" value="C:trans-Golgi network"/>
    <property type="evidence" value="ECO:0007669"/>
    <property type="project" value="TreeGrafter"/>
</dbReference>
<evidence type="ECO:0000256" key="1">
    <source>
        <dbReference type="ARBA" id="ARBA00024339"/>
    </source>
</evidence>
<dbReference type="KEGG" id="clup:CLUP02_13470"/>
<dbReference type="Pfam" id="PF17172">
    <property type="entry name" value="GST_N_4"/>
    <property type="match status" value="1"/>
</dbReference>
<proteinExistence type="inferred from homology"/>
<dbReference type="Proteomes" id="UP000830671">
    <property type="component" value="Chromosome 7"/>
</dbReference>
<dbReference type="InterPro" id="IPR012336">
    <property type="entry name" value="Thioredoxin-like_fold"/>
</dbReference>
<evidence type="ECO:0000313" key="5">
    <source>
        <dbReference type="Proteomes" id="UP000830671"/>
    </source>
</evidence>
<comment type="similarity">
    <text evidence="1">Belongs to the PHAF1 family.</text>
</comment>
<dbReference type="GeneID" id="73347419"/>
<dbReference type="GO" id="GO:0043001">
    <property type="term" value="P:Golgi to plasma membrane protein transport"/>
    <property type="evidence" value="ECO:0007669"/>
    <property type="project" value="TreeGrafter"/>
</dbReference>
<dbReference type="Pfam" id="PF03676">
    <property type="entry name" value="PHAF1"/>
    <property type="match status" value="2"/>
</dbReference>
<feature type="region of interest" description="Disordered" evidence="2">
    <location>
        <begin position="377"/>
        <end position="417"/>
    </location>
</feature>